<dbReference type="SUPFAM" id="SSF52490">
    <property type="entry name" value="Tubulin nucleotide-binding domain-like"/>
    <property type="match status" value="1"/>
</dbReference>
<feature type="domain" description="Tubulin/FtsZ GTPase" evidence="8">
    <location>
        <begin position="22"/>
        <end position="213"/>
    </location>
</feature>
<feature type="binding site" evidence="4">
    <location>
        <position position="152"/>
    </location>
    <ligand>
        <name>GTP</name>
        <dbReference type="ChEBI" id="CHEBI:37565"/>
    </ligand>
</feature>
<comment type="subunit">
    <text evidence="4">Homodimer. Polymerizes to form a dynamic ring structure in a strictly GTP-dependent manner. Interacts directly with several other division proteins.</text>
</comment>
<feature type="binding site" evidence="4">
    <location>
        <position position="195"/>
    </location>
    <ligand>
        <name>GTP</name>
        <dbReference type="ChEBI" id="CHEBI:37565"/>
    </ligand>
</feature>
<comment type="subcellular location">
    <subcellularLocation>
        <location evidence="4">Cytoplasm</location>
    </subcellularLocation>
    <text evidence="4">Assembles at midcell at the inner surface of the cytoplasmic membrane.</text>
</comment>
<evidence type="ECO:0000259" key="9">
    <source>
        <dbReference type="SMART" id="SM00865"/>
    </source>
</evidence>
<evidence type="ECO:0000256" key="2">
    <source>
        <dbReference type="ARBA" id="ARBA00022741"/>
    </source>
</evidence>
<dbReference type="PROSITE" id="PS01134">
    <property type="entry name" value="FTSZ_1"/>
    <property type="match status" value="1"/>
</dbReference>
<dbReference type="PANTHER" id="PTHR30314">
    <property type="entry name" value="CELL DIVISION PROTEIN FTSZ-RELATED"/>
    <property type="match status" value="1"/>
</dbReference>
<proteinExistence type="inferred from homology"/>
<dbReference type="EMBL" id="JBHSWI010000001">
    <property type="protein sequence ID" value="MFC6646949.1"/>
    <property type="molecule type" value="Genomic_DNA"/>
</dbReference>
<keyword evidence="11" id="KW-1185">Reference proteome</keyword>
<dbReference type="GO" id="GO:0051301">
    <property type="term" value="P:cell division"/>
    <property type="evidence" value="ECO:0007669"/>
    <property type="project" value="UniProtKB-KW"/>
</dbReference>
<evidence type="ECO:0000256" key="5">
    <source>
        <dbReference type="NCBIfam" id="TIGR00065"/>
    </source>
</evidence>
<dbReference type="PRINTS" id="PR00423">
    <property type="entry name" value="CELLDVISFTSZ"/>
</dbReference>
<dbReference type="InterPro" id="IPR020805">
    <property type="entry name" value="Cell_div_FtsZ_CS"/>
</dbReference>
<protein>
    <recommendedName>
        <fullName evidence="4 5">Cell division protein FtsZ</fullName>
    </recommendedName>
</protein>
<feature type="region of interest" description="Disordered" evidence="7">
    <location>
        <begin position="498"/>
        <end position="547"/>
    </location>
</feature>
<evidence type="ECO:0000256" key="7">
    <source>
        <dbReference type="SAM" id="MobiDB-lite"/>
    </source>
</evidence>
<dbReference type="Pfam" id="PF12327">
    <property type="entry name" value="FtsZ_C"/>
    <property type="match status" value="1"/>
</dbReference>
<accession>A0ABW1ZBX8</accession>
<evidence type="ECO:0000256" key="4">
    <source>
        <dbReference type="HAMAP-Rule" id="MF_00909"/>
    </source>
</evidence>
<evidence type="ECO:0000313" key="10">
    <source>
        <dbReference type="EMBL" id="MFC6646949.1"/>
    </source>
</evidence>
<comment type="similarity">
    <text evidence="1 4 6">Belongs to the FtsZ family.</text>
</comment>
<dbReference type="SMART" id="SM00865">
    <property type="entry name" value="Tubulin_C"/>
    <property type="match status" value="1"/>
</dbReference>
<keyword evidence="4 6" id="KW-0131">Cell cycle</keyword>
<dbReference type="PROSITE" id="PS01135">
    <property type="entry name" value="FTSZ_2"/>
    <property type="match status" value="1"/>
</dbReference>
<keyword evidence="4" id="KW-0963">Cytoplasm</keyword>
<evidence type="ECO:0000256" key="1">
    <source>
        <dbReference type="ARBA" id="ARBA00009690"/>
    </source>
</evidence>
<dbReference type="Gene3D" id="3.30.1330.20">
    <property type="entry name" value="Tubulin/FtsZ, C-terminal domain"/>
    <property type="match status" value="1"/>
</dbReference>
<dbReference type="InterPro" id="IPR000158">
    <property type="entry name" value="Cell_div_FtsZ"/>
</dbReference>
<dbReference type="InterPro" id="IPR036525">
    <property type="entry name" value="Tubulin/FtsZ_GTPase_sf"/>
</dbReference>
<dbReference type="RefSeq" id="WP_263371117.1">
    <property type="nucleotide sequence ID" value="NZ_JAGSYD010000002.1"/>
</dbReference>
<dbReference type="InterPro" id="IPR003008">
    <property type="entry name" value="Tubulin_FtsZ_GTPase"/>
</dbReference>
<evidence type="ECO:0000256" key="6">
    <source>
        <dbReference type="RuleBase" id="RU000631"/>
    </source>
</evidence>
<feature type="domain" description="Tubulin/FtsZ 2-layer sandwich" evidence="9">
    <location>
        <begin position="215"/>
        <end position="333"/>
    </location>
</feature>
<dbReference type="HAMAP" id="MF_00909">
    <property type="entry name" value="FtsZ"/>
    <property type="match status" value="1"/>
</dbReference>
<name>A0ABW1ZBX8_9BACT</name>
<keyword evidence="2 4" id="KW-0547">Nucleotide-binding</keyword>
<dbReference type="InterPro" id="IPR037103">
    <property type="entry name" value="Tubulin/FtsZ-like_C"/>
</dbReference>
<dbReference type="SMART" id="SM00864">
    <property type="entry name" value="Tubulin"/>
    <property type="match status" value="1"/>
</dbReference>
<sequence>MSYPPDDALRIHYHDEAQRSARIKVIGVGGGGNNAVNRMIAAGVEGVEFIAANTDAQALETSQAPVKLQLGVKLTSGLGAGANPDIGRRAALEDSDKIIEALEGADMVFVTAGLGGGTGTGAAPVIASLASEMGALTVAVVTRPFAFEGKRRLKQAERGLQELLESVDTLIVIPNEKLLAVAKDAGFFESFRIADDVLRQGVQGISDIITIPGVINRDFADVKTTMAGMGYSVMGTAVRSGPDRAKEAAIAAMASPLLESGAIDGARGILINITGSSSLKLNEVNEASTLIQDAAHEDANIIFGAVQDESMGDDVKITVIATGFRDEAPQRRERMLSETSLGHHSARVRDEEAEYSEPRINIRPATVPFASEAREAAAQPEVAQPPVESHIVVEPAGEITSPPAQEIPITRPIVQQVIAPVSDGLDDFPGFRAVPRSTPSSAYYDQAREQAAIREVQAAPASERSQGAYIPEAAAEPLPELVPVPASVFDDDFFRKPNEDLRTQPQNEAAWPEAKVPTFSGYAAPEPATGGPSDDELDIPAFLRKNH</sequence>
<evidence type="ECO:0000313" key="11">
    <source>
        <dbReference type="Proteomes" id="UP001596391"/>
    </source>
</evidence>
<feature type="binding site" evidence="4">
    <location>
        <begin position="117"/>
        <end position="119"/>
    </location>
    <ligand>
        <name>GTP</name>
        <dbReference type="ChEBI" id="CHEBI:37565"/>
    </ligand>
</feature>
<feature type="region of interest" description="Disordered" evidence="7">
    <location>
        <begin position="336"/>
        <end position="355"/>
    </location>
</feature>
<gene>
    <name evidence="4 10" type="primary">ftsZ</name>
    <name evidence="10" type="ORF">ACFQBQ_15460</name>
</gene>
<evidence type="ECO:0000256" key="3">
    <source>
        <dbReference type="ARBA" id="ARBA00023134"/>
    </source>
</evidence>
<dbReference type="NCBIfam" id="TIGR00065">
    <property type="entry name" value="ftsZ"/>
    <property type="match status" value="1"/>
</dbReference>
<keyword evidence="4 6" id="KW-0717">Septation</keyword>
<dbReference type="Proteomes" id="UP001596391">
    <property type="component" value="Unassembled WGS sequence"/>
</dbReference>
<organism evidence="10 11">
    <name type="scientific">Granulicella cerasi</name>
    <dbReference type="NCBI Taxonomy" id="741063"/>
    <lineage>
        <taxon>Bacteria</taxon>
        <taxon>Pseudomonadati</taxon>
        <taxon>Acidobacteriota</taxon>
        <taxon>Terriglobia</taxon>
        <taxon>Terriglobales</taxon>
        <taxon>Acidobacteriaceae</taxon>
        <taxon>Granulicella</taxon>
    </lineage>
</organism>
<dbReference type="PANTHER" id="PTHR30314:SF3">
    <property type="entry name" value="MITOCHONDRIAL DIVISION PROTEIN FSZA"/>
    <property type="match status" value="1"/>
</dbReference>
<comment type="function">
    <text evidence="4 6">Essential cell division protein that forms a contractile ring structure (Z ring) at the future cell division site. The regulation of the ring assembly controls the timing and the location of cell division. One of the functions of the FtsZ ring is to recruit other cell division proteins to the septum to produce a new cell wall between the dividing cells. Binds GTP and shows GTPase activity.</text>
</comment>
<feature type="binding site" evidence="4">
    <location>
        <begin position="30"/>
        <end position="34"/>
    </location>
    <ligand>
        <name>GTP</name>
        <dbReference type="ChEBI" id="CHEBI:37565"/>
    </ligand>
</feature>
<dbReference type="InterPro" id="IPR045061">
    <property type="entry name" value="FtsZ/CetZ"/>
</dbReference>
<dbReference type="CDD" id="cd02201">
    <property type="entry name" value="FtsZ_type1"/>
    <property type="match status" value="1"/>
</dbReference>
<comment type="caution">
    <text evidence="10">The sequence shown here is derived from an EMBL/GenBank/DDBJ whole genome shotgun (WGS) entry which is preliminary data.</text>
</comment>
<reference evidence="11" key="1">
    <citation type="journal article" date="2019" name="Int. J. Syst. Evol. Microbiol.">
        <title>The Global Catalogue of Microorganisms (GCM) 10K type strain sequencing project: providing services to taxonomists for standard genome sequencing and annotation.</title>
        <authorList>
            <consortium name="The Broad Institute Genomics Platform"/>
            <consortium name="The Broad Institute Genome Sequencing Center for Infectious Disease"/>
            <person name="Wu L."/>
            <person name="Ma J."/>
        </authorList>
    </citation>
    <scope>NUCLEOTIDE SEQUENCE [LARGE SCALE GENOMIC DNA]</scope>
    <source>
        <strain evidence="11">CGMCC 1.16026</strain>
    </source>
</reference>
<dbReference type="InterPro" id="IPR018316">
    <property type="entry name" value="Tubulin/FtsZ_2-layer-sand-dom"/>
</dbReference>
<keyword evidence="3 4" id="KW-0342">GTP-binding</keyword>
<dbReference type="SUPFAM" id="SSF55307">
    <property type="entry name" value="Tubulin C-terminal domain-like"/>
    <property type="match status" value="1"/>
</dbReference>
<dbReference type="Gene3D" id="3.40.50.1440">
    <property type="entry name" value="Tubulin/FtsZ, GTPase domain"/>
    <property type="match status" value="1"/>
</dbReference>
<keyword evidence="4 6" id="KW-0132">Cell division</keyword>
<dbReference type="InterPro" id="IPR024757">
    <property type="entry name" value="FtsZ_C"/>
</dbReference>
<dbReference type="InterPro" id="IPR008280">
    <property type="entry name" value="Tub_FtsZ_C"/>
</dbReference>
<evidence type="ECO:0000259" key="8">
    <source>
        <dbReference type="SMART" id="SM00864"/>
    </source>
</evidence>
<feature type="binding site" evidence="4">
    <location>
        <position position="148"/>
    </location>
    <ligand>
        <name>GTP</name>
        <dbReference type="ChEBI" id="CHEBI:37565"/>
    </ligand>
</feature>
<dbReference type="Pfam" id="PF00091">
    <property type="entry name" value="Tubulin"/>
    <property type="match status" value="1"/>
</dbReference>